<evidence type="ECO:0000259" key="4">
    <source>
        <dbReference type="Pfam" id="PF10475"/>
    </source>
</evidence>
<dbReference type="GO" id="GO:1990745">
    <property type="term" value="C:EARP complex"/>
    <property type="evidence" value="ECO:0007669"/>
    <property type="project" value="InterPro"/>
</dbReference>
<dbReference type="GO" id="GO:0015031">
    <property type="term" value="P:protein transport"/>
    <property type="evidence" value="ECO:0007669"/>
    <property type="project" value="UniProtKB-KW"/>
</dbReference>
<gene>
    <name evidence="5" type="ORF">MEDL_11691</name>
</gene>
<protein>
    <submittedName>
        <fullName evidence="5">VPS50</fullName>
    </submittedName>
</protein>
<dbReference type="AlphaFoldDB" id="A0A8S3QMV4"/>
<evidence type="ECO:0000256" key="2">
    <source>
        <dbReference type="ARBA" id="ARBA00022927"/>
    </source>
</evidence>
<dbReference type="GO" id="GO:0000149">
    <property type="term" value="F:SNARE binding"/>
    <property type="evidence" value="ECO:0007669"/>
    <property type="project" value="TreeGrafter"/>
</dbReference>
<accession>A0A8S3QMV4</accession>
<evidence type="ECO:0000256" key="3">
    <source>
        <dbReference type="ARBA" id="ARBA00023054"/>
    </source>
</evidence>
<keyword evidence="6" id="KW-1185">Reference proteome</keyword>
<dbReference type="EMBL" id="CAJPWZ010000579">
    <property type="protein sequence ID" value="CAG2196869.1"/>
    <property type="molecule type" value="Genomic_DNA"/>
</dbReference>
<comment type="caution">
    <text evidence="5">The sequence shown here is derived from an EMBL/GenBank/DDBJ whole genome shotgun (WGS) entry which is preliminary data.</text>
</comment>
<sequence length="534" mass="62076">MSGLGLDIKKKFKSLIGKQDSFTSPVEEQIDRDSFPGDLPAVTKYKHTVLANPHEEQEVLEGIENIYYSHTDTSLYELEKLPEVLDLQDIDADRNRLRKQLNVVSKKVSDLLASVICANGRRNLSDARQTFTSASLKMLANVRKRQQLTGLLKSLRTIKTLQRTDLRLREMLEEEDYCGAIQLCLECQQAASTYRHFKCISELNSKLQDTLVMIEEQLDVALSKTCSNFDVTHYEKVQKAYRLLNKTQLYEYTYIRVTQVSLQTAMDQLHMHFTSAIHNTAFTIVLGYVELCSGTTNSNFHKRQYTDLCKVKYQCSGTSNSNFHKRQYTDLCKRQYTDLCKVKYQYVELCSGTANSNFHKRQYTDLCKVKYQYVELCSGTANSNFHKRQYTDLCKVKYQNVELCSGTTNSNFHKRQYTDLCKVKYQYVELCSGTANSNFHKRQYTDLCKVKYQYVELCSGTANSNFHKRQYTDLCKVKYQYVELCSGTTNSNFHKRQYTDLCKNVTQDSFTPCLIDLCKALWEIKMKQRKEQKK</sequence>
<keyword evidence="1" id="KW-0813">Transport</keyword>
<reference evidence="5" key="1">
    <citation type="submission" date="2021-03" db="EMBL/GenBank/DDBJ databases">
        <authorList>
            <person name="Bekaert M."/>
        </authorList>
    </citation>
    <scope>NUCLEOTIDE SEQUENCE</scope>
</reference>
<dbReference type="Proteomes" id="UP000683360">
    <property type="component" value="Unassembled WGS sequence"/>
</dbReference>
<evidence type="ECO:0000256" key="1">
    <source>
        <dbReference type="ARBA" id="ARBA00022448"/>
    </source>
</evidence>
<keyword evidence="2" id="KW-0653">Protein transport</keyword>
<dbReference type="PANTHER" id="PTHR13258:SF0">
    <property type="entry name" value="SYNDETIN"/>
    <property type="match status" value="1"/>
</dbReference>
<dbReference type="GO" id="GO:0032456">
    <property type="term" value="P:endocytic recycling"/>
    <property type="evidence" value="ECO:0007669"/>
    <property type="project" value="InterPro"/>
</dbReference>
<feature type="domain" description="Vacuolar protein sorting-associated protein 54 N-terminal" evidence="4">
    <location>
        <begin position="437"/>
        <end position="524"/>
    </location>
</feature>
<evidence type="ECO:0000313" key="6">
    <source>
        <dbReference type="Proteomes" id="UP000683360"/>
    </source>
</evidence>
<feature type="domain" description="Vacuolar protein sorting-associated protein 54 N-terminal" evidence="4">
    <location>
        <begin position="113"/>
        <end position="310"/>
    </location>
</feature>
<evidence type="ECO:0000313" key="5">
    <source>
        <dbReference type="EMBL" id="CAG2196869.1"/>
    </source>
</evidence>
<proteinExistence type="predicted"/>
<keyword evidence="3" id="KW-0175">Coiled coil</keyword>
<dbReference type="PANTHER" id="PTHR13258">
    <property type="entry name" value="SYNDETIN"/>
    <property type="match status" value="1"/>
</dbReference>
<dbReference type="InterPro" id="IPR019515">
    <property type="entry name" value="VPS54_N"/>
</dbReference>
<name>A0A8S3QMV4_MYTED</name>
<dbReference type="Pfam" id="PF10475">
    <property type="entry name" value="Vps54_N"/>
    <property type="match status" value="3"/>
</dbReference>
<dbReference type="OrthoDB" id="10263345at2759"/>
<dbReference type="GO" id="GO:0042147">
    <property type="term" value="P:retrograde transport, endosome to Golgi"/>
    <property type="evidence" value="ECO:0007669"/>
    <property type="project" value="InterPro"/>
</dbReference>
<feature type="domain" description="Vacuolar protein sorting-associated protein 54 N-terminal" evidence="4">
    <location>
        <begin position="60"/>
        <end position="112"/>
    </location>
</feature>
<dbReference type="InterPro" id="IPR040047">
    <property type="entry name" value="VPS50"/>
</dbReference>
<organism evidence="5 6">
    <name type="scientific">Mytilus edulis</name>
    <name type="common">Blue mussel</name>
    <dbReference type="NCBI Taxonomy" id="6550"/>
    <lineage>
        <taxon>Eukaryota</taxon>
        <taxon>Metazoa</taxon>
        <taxon>Spiralia</taxon>
        <taxon>Lophotrochozoa</taxon>
        <taxon>Mollusca</taxon>
        <taxon>Bivalvia</taxon>
        <taxon>Autobranchia</taxon>
        <taxon>Pteriomorphia</taxon>
        <taxon>Mytilida</taxon>
        <taxon>Mytiloidea</taxon>
        <taxon>Mytilidae</taxon>
        <taxon>Mytilinae</taxon>
        <taxon>Mytilus</taxon>
    </lineage>
</organism>
<dbReference type="GO" id="GO:0005829">
    <property type="term" value="C:cytosol"/>
    <property type="evidence" value="ECO:0007669"/>
    <property type="project" value="GOC"/>
</dbReference>